<evidence type="ECO:0000256" key="10">
    <source>
        <dbReference type="ARBA" id="ARBA00032877"/>
    </source>
</evidence>
<comment type="catalytic activity">
    <reaction evidence="1">
        <text>ATP-independent breakage of single-stranded DNA, followed by passage and rejoining.</text>
        <dbReference type="EC" id="5.6.2.1"/>
    </reaction>
</comment>
<evidence type="ECO:0000259" key="11">
    <source>
        <dbReference type="PROSITE" id="PS50880"/>
    </source>
</evidence>
<dbReference type="GO" id="GO:0003677">
    <property type="term" value="F:DNA binding"/>
    <property type="evidence" value="ECO:0007669"/>
    <property type="project" value="UniProtKB-KW"/>
</dbReference>
<dbReference type="InterPro" id="IPR003602">
    <property type="entry name" value="Topo_IA_DNA-bd_dom"/>
</dbReference>
<dbReference type="GO" id="GO:0003917">
    <property type="term" value="F:DNA topoisomerase type I (single strand cut, ATP-independent) activity"/>
    <property type="evidence" value="ECO:0007669"/>
    <property type="project" value="UniProtKB-EC"/>
</dbReference>
<evidence type="ECO:0000256" key="5">
    <source>
        <dbReference type="ARBA" id="ARBA00023125"/>
    </source>
</evidence>
<keyword evidence="6" id="KW-0413">Isomerase</keyword>
<dbReference type="PANTHER" id="PTHR42785">
    <property type="entry name" value="DNA TOPOISOMERASE, TYPE IA, CORE"/>
    <property type="match status" value="1"/>
</dbReference>
<dbReference type="PROSITE" id="PS52039">
    <property type="entry name" value="TOPO_IA_2"/>
    <property type="match status" value="1"/>
</dbReference>
<dbReference type="Gene3D" id="2.70.20.10">
    <property type="entry name" value="Topoisomerase I, domain 3"/>
    <property type="match status" value="1"/>
</dbReference>
<evidence type="ECO:0000256" key="7">
    <source>
        <dbReference type="ARBA" id="ARBA00030003"/>
    </source>
</evidence>
<dbReference type="SMART" id="SM00436">
    <property type="entry name" value="TOP1Bc"/>
    <property type="match status" value="1"/>
</dbReference>
<evidence type="ECO:0000256" key="3">
    <source>
        <dbReference type="ARBA" id="ARBA00012891"/>
    </source>
</evidence>
<dbReference type="Pfam" id="PF01131">
    <property type="entry name" value="Topoisom_bac"/>
    <property type="match status" value="1"/>
</dbReference>
<dbReference type="RefSeq" id="WP_228719341.1">
    <property type="nucleotide sequence ID" value="NZ_JAXOSI010000015.1"/>
</dbReference>
<keyword evidence="13" id="KW-0614">Plasmid</keyword>
<dbReference type="PANTHER" id="PTHR42785:SF1">
    <property type="entry name" value="DNA TOPOISOMERASE"/>
    <property type="match status" value="1"/>
</dbReference>
<dbReference type="InterPro" id="IPR013825">
    <property type="entry name" value="Topo_IA_cen_sub2"/>
</dbReference>
<dbReference type="SMART" id="SM00437">
    <property type="entry name" value="TOP1Ac"/>
    <property type="match status" value="1"/>
</dbReference>
<evidence type="ECO:0000256" key="8">
    <source>
        <dbReference type="ARBA" id="ARBA00031985"/>
    </source>
</evidence>
<evidence type="ECO:0000259" key="12">
    <source>
        <dbReference type="PROSITE" id="PS52039"/>
    </source>
</evidence>
<proteinExistence type="inferred from homology"/>
<accession>A0A6B7HD47</accession>
<keyword evidence="4" id="KW-0799">Topoisomerase</keyword>
<dbReference type="InterPro" id="IPR003601">
    <property type="entry name" value="Topo_IA_2"/>
</dbReference>
<feature type="domain" description="Toprim" evidence="11">
    <location>
        <begin position="9"/>
        <end position="122"/>
    </location>
</feature>
<evidence type="ECO:0000256" key="4">
    <source>
        <dbReference type="ARBA" id="ARBA00023029"/>
    </source>
</evidence>
<dbReference type="SUPFAM" id="SSF57783">
    <property type="entry name" value="Zinc beta-ribbon"/>
    <property type="match status" value="1"/>
</dbReference>
<dbReference type="InterPro" id="IPR023405">
    <property type="entry name" value="Topo_IA_core_domain"/>
</dbReference>
<feature type="domain" description="Topo IA-type catalytic" evidence="12">
    <location>
        <begin position="137"/>
        <end position="567"/>
    </location>
</feature>
<protein>
    <recommendedName>
        <fullName evidence="3">DNA topoisomerase</fullName>
        <ecNumber evidence="3">5.6.2.1</ecNumber>
    </recommendedName>
    <alternativeName>
        <fullName evidence="10">Omega-protein</fullName>
    </alternativeName>
    <alternativeName>
        <fullName evidence="9">Relaxing enzyme</fullName>
    </alternativeName>
    <alternativeName>
        <fullName evidence="7">Swivelase</fullName>
    </alternativeName>
    <alternativeName>
        <fullName evidence="8">Untwisting enzyme</fullName>
    </alternativeName>
</protein>
<geneLocation type="plasmid" evidence="13">
    <name>pMC75.1</name>
</geneLocation>
<evidence type="ECO:0000313" key="13">
    <source>
        <dbReference type="EMBL" id="QCO89746.1"/>
    </source>
</evidence>
<dbReference type="InterPro" id="IPR013824">
    <property type="entry name" value="Topo_IA_cen_sub1"/>
</dbReference>
<dbReference type="CDD" id="cd00186">
    <property type="entry name" value="TOP1Ac"/>
    <property type="match status" value="1"/>
</dbReference>
<comment type="similarity">
    <text evidence="2">Belongs to the type IA topoisomerase family.</text>
</comment>
<dbReference type="PROSITE" id="PS50880">
    <property type="entry name" value="TOPRIM"/>
    <property type="match status" value="1"/>
</dbReference>
<dbReference type="SMART" id="SM00493">
    <property type="entry name" value="TOPRIM"/>
    <property type="match status" value="1"/>
</dbReference>
<dbReference type="AlphaFoldDB" id="A0A6B7HD47"/>
<dbReference type="InterPro" id="IPR000380">
    <property type="entry name" value="Topo_IA"/>
</dbReference>
<dbReference type="InterPro" id="IPR013826">
    <property type="entry name" value="Topo_IA_cen_sub3"/>
</dbReference>
<reference evidence="13" key="1">
    <citation type="submission" date="2019-02" db="EMBL/GenBank/DDBJ databases">
        <title>Mobile genetic elements harbouring resistance in Acinetobacter baumannii isolates from Bolivia.</title>
        <authorList>
            <person name="Cerezales M."/>
            <person name="Xanthopoulou K."/>
            <person name="Wille J."/>
            <person name="Krut O."/>
            <person name="Seifert H."/>
            <person name="Gallego L."/>
            <person name="Higgins P.G."/>
        </authorList>
    </citation>
    <scope>NUCLEOTIDE SEQUENCE</scope>
    <source>
        <strain evidence="13">MC75</strain>
        <plasmid evidence="13">pMC75.1</plasmid>
    </source>
</reference>
<dbReference type="Gene3D" id="3.40.50.140">
    <property type="match status" value="1"/>
</dbReference>
<evidence type="ECO:0000256" key="2">
    <source>
        <dbReference type="ARBA" id="ARBA00009446"/>
    </source>
</evidence>
<dbReference type="Gene3D" id="1.10.290.10">
    <property type="entry name" value="Topoisomerase I, domain 4"/>
    <property type="match status" value="1"/>
</dbReference>
<dbReference type="PRINTS" id="PR00417">
    <property type="entry name" value="PRTPISMRASEI"/>
</dbReference>
<evidence type="ECO:0000256" key="1">
    <source>
        <dbReference type="ARBA" id="ARBA00000213"/>
    </source>
</evidence>
<name>A0A6B7HD47_ACIBA</name>
<dbReference type="GO" id="GO:0006265">
    <property type="term" value="P:DNA topological change"/>
    <property type="evidence" value="ECO:0007669"/>
    <property type="project" value="InterPro"/>
</dbReference>
<dbReference type="EMBL" id="MK531540">
    <property type="protein sequence ID" value="QCO89746.1"/>
    <property type="molecule type" value="Genomic_DNA"/>
</dbReference>
<dbReference type="Gene3D" id="3.30.65.10">
    <property type="entry name" value="Bacterial Topoisomerase I, domain 1"/>
    <property type="match status" value="1"/>
</dbReference>
<dbReference type="InterPro" id="IPR013497">
    <property type="entry name" value="Topo_IA_cen"/>
</dbReference>
<dbReference type="Pfam" id="PF01751">
    <property type="entry name" value="Toprim"/>
    <property type="match status" value="1"/>
</dbReference>
<dbReference type="SUPFAM" id="SSF56712">
    <property type="entry name" value="Prokaryotic type I DNA topoisomerase"/>
    <property type="match status" value="1"/>
</dbReference>
<dbReference type="EC" id="5.6.2.1" evidence="3"/>
<dbReference type="Gene3D" id="1.10.460.10">
    <property type="entry name" value="Topoisomerase I, domain 2"/>
    <property type="match status" value="1"/>
</dbReference>
<evidence type="ECO:0000256" key="6">
    <source>
        <dbReference type="ARBA" id="ARBA00023235"/>
    </source>
</evidence>
<keyword evidence="5" id="KW-0238">DNA-binding</keyword>
<dbReference type="InterPro" id="IPR006171">
    <property type="entry name" value="TOPRIM_dom"/>
</dbReference>
<evidence type="ECO:0000256" key="9">
    <source>
        <dbReference type="ARBA" id="ARBA00032235"/>
    </source>
</evidence>
<sequence length="760" mass="86344">MIRRNVEMTDLVIVESSNKVDSIQGYLDSLFGRGKFKVSFSKGHIRDLPKDSLGLTAEYTPNYVFNDSGASRVRELKALVEKSQKVYLATDPDREGEAIAWHLKTVLRLNENYGRVTFQEITKTAVAQAMGNERKLNMQVVQAQETRRILDRIIGYIGTPAFTLICGEKQIAGRVQSSIVWYLVDLENKIKQFSSVLHFGVTFNFGSVDESWEAKWDTSNFITKLDPFVIDRKLAEEVSKLREFTVETFEEKPEKSSPPAPFTTPTYLRAAHVQLKLKTKRAMEIAQKLFEDGHITYIRTDSPNLSDDAIQAIREFALKNKLPIPATPRKFKSKALAQEGHEAIRPTDFNQLKVSDDSTIQAVYQMIWLRSVACQLDDATFTARIVRMKGRQLVQGREVFVKARGRKLIDQGWLRLTAKLNFSEDENEDIPEDAAQELNNPVPLLQKAGNLVALKSDLNEKRTEPPRRHSEASLIKFMEDVGIGRPSTFVSIVSKIIDHGYVHLDSKNKIHATDLAQRLVGKISNQFEFCNLKYTAELEGKLDLIAHGENIGKRLLKETHLKIETQAKESIKNLDQGGPKQYCSKCSEQLVNMTSANGKPYFKCTNLKCGHMMMNQDGIAIDRESLTSEFKCIVCESGLISRSGQNGEFFGCSGFFKKRNKCTASYQKKPDGTPDYQAFLAKRELKESKQEQGEKPVPKNTEKKEKEFNCPECKALLQQRTGKSKTTNKKWEIWSCSSPNCKNEYWGERNKPIFDKKIVK</sequence>
<organism evidence="13">
    <name type="scientific">Acinetobacter baumannii</name>
    <dbReference type="NCBI Taxonomy" id="470"/>
    <lineage>
        <taxon>Bacteria</taxon>
        <taxon>Pseudomonadati</taxon>
        <taxon>Pseudomonadota</taxon>
        <taxon>Gammaproteobacteria</taxon>
        <taxon>Moraxellales</taxon>
        <taxon>Moraxellaceae</taxon>
        <taxon>Acinetobacter</taxon>
        <taxon>Acinetobacter calcoaceticus/baumannii complex</taxon>
    </lineage>
</organism>